<evidence type="ECO:0000313" key="3">
    <source>
        <dbReference type="EMBL" id="MFC0263614.1"/>
    </source>
</evidence>
<dbReference type="Pfam" id="PF16401">
    <property type="entry name" value="DUF5009"/>
    <property type="match status" value="1"/>
</dbReference>
<keyword evidence="1" id="KW-0472">Membrane</keyword>
<dbReference type="PANTHER" id="PTHR31061:SF24">
    <property type="entry name" value="LD22376P"/>
    <property type="match status" value="1"/>
</dbReference>
<keyword evidence="1" id="KW-1133">Transmembrane helix</keyword>
<feature type="transmembrane region" description="Helical" evidence="1">
    <location>
        <begin position="233"/>
        <end position="253"/>
    </location>
</feature>
<keyword evidence="4" id="KW-1185">Reference proteome</keyword>
<feature type="transmembrane region" description="Helical" evidence="1">
    <location>
        <begin position="67"/>
        <end position="84"/>
    </location>
</feature>
<evidence type="ECO:0000313" key="4">
    <source>
        <dbReference type="Proteomes" id="UP001589797"/>
    </source>
</evidence>
<feature type="transmembrane region" description="Helical" evidence="1">
    <location>
        <begin position="12"/>
        <end position="34"/>
    </location>
</feature>
<feature type="transmembrane region" description="Helical" evidence="1">
    <location>
        <begin position="290"/>
        <end position="310"/>
    </location>
</feature>
<dbReference type="RefSeq" id="WP_382388098.1">
    <property type="nucleotide sequence ID" value="NZ_JBHLWI010000036.1"/>
</dbReference>
<dbReference type="InterPro" id="IPR032176">
    <property type="entry name" value="DUF5009"/>
</dbReference>
<feature type="transmembrane region" description="Helical" evidence="1">
    <location>
        <begin position="105"/>
        <end position="121"/>
    </location>
</feature>
<sequence length="368" mass="41899">MSEKNSHNSDRLVSLDAYRGLTMFLLVAEAAWVYQTFLDAFPSGSFAHVLFTQFTHHPWNGLRFWDLIQPFFMFIVGVAMPFSLNKRLTLEGNRSKVTRHILRRCLLLFLFGTGLHCVYNQKLVFELWNVLTQLSFTILLTYFLMGHSIKFQLGVSFGLLILTELLYRVYDPVSPFVLGENFGSFVDLFLMGKINSGGWVAINCIPTAAHTIWGASCGNLLLSQRKDFEKIKIMLMAGIVGLLLGYGLDLLGITPIVKRISTSSFVLASGGWALLTLAFFYWLVDVKKRQSWAWTFVIVGMNPIFIYLFAEILGHRWLYGFLGIFSVGFLEPLGVSETLLAILTALLTLGAMWYLCYFLYKKKIFFKI</sequence>
<name>A0ABV6FUQ7_9BACT</name>
<feature type="transmembrane region" description="Helical" evidence="1">
    <location>
        <begin position="127"/>
        <end position="144"/>
    </location>
</feature>
<feature type="transmembrane region" description="Helical" evidence="1">
    <location>
        <begin position="265"/>
        <end position="284"/>
    </location>
</feature>
<proteinExistence type="predicted"/>
<dbReference type="GO" id="GO:0016746">
    <property type="term" value="F:acyltransferase activity"/>
    <property type="evidence" value="ECO:0007669"/>
    <property type="project" value="UniProtKB-KW"/>
</dbReference>
<gene>
    <name evidence="3" type="ORF">ACFFIP_13055</name>
</gene>
<evidence type="ECO:0000256" key="1">
    <source>
        <dbReference type="SAM" id="Phobius"/>
    </source>
</evidence>
<feature type="domain" description="DUF5009" evidence="2">
    <location>
        <begin position="13"/>
        <end position="112"/>
    </location>
</feature>
<feature type="transmembrane region" description="Helical" evidence="1">
    <location>
        <begin position="339"/>
        <end position="360"/>
    </location>
</feature>
<organism evidence="3 4">
    <name type="scientific">Fontibacter flavus</name>
    <dbReference type="NCBI Taxonomy" id="654838"/>
    <lineage>
        <taxon>Bacteria</taxon>
        <taxon>Pseudomonadati</taxon>
        <taxon>Bacteroidota</taxon>
        <taxon>Cytophagia</taxon>
        <taxon>Cytophagales</taxon>
        <taxon>Cyclobacteriaceae</taxon>
        <taxon>Fontibacter</taxon>
    </lineage>
</organism>
<evidence type="ECO:0000259" key="2">
    <source>
        <dbReference type="Pfam" id="PF16401"/>
    </source>
</evidence>
<accession>A0ABV6FUQ7</accession>
<keyword evidence="3" id="KW-0808">Transferase</keyword>
<dbReference type="EMBL" id="JBHLWI010000036">
    <property type="protein sequence ID" value="MFC0263614.1"/>
    <property type="molecule type" value="Genomic_DNA"/>
</dbReference>
<protein>
    <submittedName>
        <fullName evidence="3">Acyltransferase family protein</fullName>
    </submittedName>
</protein>
<reference evidence="3 4" key="1">
    <citation type="submission" date="2024-09" db="EMBL/GenBank/DDBJ databases">
        <authorList>
            <person name="Sun Q."/>
            <person name="Mori K."/>
        </authorList>
    </citation>
    <scope>NUCLEOTIDE SEQUENCE [LARGE SCALE GENOMIC DNA]</scope>
    <source>
        <strain evidence="3 4">CCM 7650</strain>
    </source>
</reference>
<feature type="transmembrane region" description="Helical" evidence="1">
    <location>
        <begin position="151"/>
        <end position="170"/>
    </location>
</feature>
<dbReference type="PANTHER" id="PTHR31061">
    <property type="entry name" value="LD22376P"/>
    <property type="match status" value="1"/>
</dbReference>
<dbReference type="Proteomes" id="UP001589797">
    <property type="component" value="Unassembled WGS sequence"/>
</dbReference>
<keyword evidence="3" id="KW-0012">Acyltransferase</keyword>
<comment type="caution">
    <text evidence="3">The sequence shown here is derived from an EMBL/GenBank/DDBJ whole genome shotgun (WGS) entry which is preliminary data.</text>
</comment>
<keyword evidence="1" id="KW-0812">Transmembrane</keyword>